<keyword evidence="5" id="KW-1003">Cell membrane</keyword>
<name>A0A0N9WDR5_PSEFL</name>
<keyword evidence="14" id="KW-0808">Transferase</keyword>
<evidence type="ECO:0000256" key="7">
    <source>
        <dbReference type="ARBA" id="ARBA00022729"/>
    </source>
</evidence>
<protein>
    <recommendedName>
        <fullName evidence="3">RING-type E3 ubiquitin transferase</fullName>
        <ecNumber evidence="3">2.3.2.27</ecNumber>
    </recommendedName>
</protein>
<keyword evidence="14" id="KW-1035">Host cytoplasm</keyword>
<dbReference type="Pfam" id="PF20178">
    <property type="entry name" value="ToxA_N"/>
    <property type="match status" value="1"/>
</dbReference>
<dbReference type="InterPro" id="IPR046673">
    <property type="entry name" value="ToxA_N"/>
</dbReference>
<comment type="similarity">
    <text evidence="14">Belongs to the LRR-containing bacterial E3 ligase family.</text>
</comment>
<accession>A0A0N9WDR5</accession>
<evidence type="ECO:0000256" key="14">
    <source>
        <dbReference type="PROSITE-ProRule" id="PRU01398"/>
    </source>
</evidence>
<feature type="domain" description="NEL" evidence="15">
    <location>
        <begin position="1367"/>
        <end position="1698"/>
    </location>
</feature>
<keyword evidence="9" id="KW-0843">Virulence</keyword>
<evidence type="ECO:0000256" key="13">
    <source>
        <dbReference type="ARBA" id="ARBA00023303"/>
    </source>
</evidence>
<evidence type="ECO:0000256" key="5">
    <source>
        <dbReference type="ARBA" id="ARBA00022475"/>
    </source>
</evidence>
<dbReference type="RefSeq" id="WP_054595844.1">
    <property type="nucleotide sequence ID" value="NZ_CP012830.1"/>
</dbReference>
<evidence type="ECO:0000313" key="16">
    <source>
        <dbReference type="EMBL" id="ALI02522.1"/>
    </source>
</evidence>
<dbReference type="OrthoDB" id="1467561at2"/>
<gene>
    <name evidence="16" type="ORF">AO353_16105</name>
</gene>
<dbReference type="GO" id="GO:0005576">
    <property type="term" value="C:extracellular region"/>
    <property type="evidence" value="ECO:0007669"/>
    <property type="project" value="UniProtKB-UniRule"/>
</dbReference>
<dbReference type="Proteomes" id="UP000066487">
    <property type="component" value="Chromosome"/>
</dbReference>
<evidence type="ECO:0000256" key="6">
    <source>
        <dbReference type="ARBA" id="ARBA00022692"/>
    </source>
</evidence>
<evidence type="ECO:0000256" key="2">
    <source>
        <dbReference type="ARBA" id="ARBA00004162"/>
    </source>
</evidence>
<keyword evidence="14" id="KW-0832">Ubl conjugation</keyword>
<comment type="catalytic activity">
    <reaction evidence="1">
        <text>S-ubiquitinyl-[E2 ubiquitin-conjugating enzyme]-L-cysteine + [acceptor protein]-L-lysine = [E2 ubiquitin-conjugating enzyme]-L-cysteine + N(6)-ubiquitinyl-[acceptor protein]-L-lysine.</text>
        <dbReference type="EC" id="2.3.2.27"/>
    </reaction>
</comment>
<dbReference type="PANTHER" id="PTHR46473:SF10">
    <property type="entry name" value="LD45603P-RELATED"/>
    <property type="match status" value="1"/>
</dbReference>
<keyword evidence="6" id="KW-0812">Transmembrane</keyword>
<dbReference type="InterPro" id="IPR032675">
    <property type="entry name" value="LRR_dom_sf"/>
</dbReference>
<keyword evidence="8" id="KW-1133">Transmembrane helix</keyword>
<dbReference type="Pfam" id="PF14496">
    <property type="entry name" value="NEL"/>
    <property type="match status" value="1"/>
</dbReference>
<dbReference type="PROSITE" id="PS52053">
    <property type="entry name" value="NEL"/>
    <property type="match status" value="1"/>
</dbReference>
<dbReference type="Gene3D" id="1.20.58.360">
    <property type="entry name" value="Shigella T3SS effector IpaH defines"/>
    <property type="match status" value="1"/>
</dbReference>
<dbReference type="GO" id="GO:0034220">
    <property type="term" value="P:monoatomic ion transmembrane transport"/>
    <property type="evidence" value="ECO:0007669"/>
    <property type="project" value="UniProtKB-KW"/>
</dbReference>
<keyword evidence="7" id="KW-0732">Signal</keyword>
<proteinExistence type="inferred from homology"/>
<keyword evidence="4" id="KW-0813">Transport</keyword>
<evidence type="ECO:0000256" key="9">
    <source>
        <dbReference type="ARBA" id="ARBA00023026"/>
    </source>
</evidence>
<dbReference type="InterPro" id="IPR051432">
    <property type="entry name" value="KCNMA1_auxiliary"/>
</dbReference>
<keyword evidence="14" id="KW-0964">Secreted</keyword>
<evidence type="ECO:0000256" key="1">
    <source>
        <dbReference type="ARBA" id="ARBA00000900"/>
    </source>
</evidence>
<comment type="PTM">
    <text evidence="14">Ubiquitinated in the presence of host E1 ubiquitin-activating enzyme, E2 ubiquitin-conjugating enzyme and ubiquitin.</text>
</comment>
<keyword evidence="14" id="KW-0833">Ubl conjugation pathway</keyword>
<dbReference type="EC" id="2.3.2.27" evidence="3"/>
<evidence type="ECO:0000256" key="11">
    <source>
        <dbReference type="ARBA" id="ARBA00023136"/>
    </source>
</evidence>
<dbReference type="Gene3D" id="3.80.10.10">
    <property type="entry name" value="Ribonuclease Inhibitor"/>
    <property type="match status" value="1"/>
</dbReference>
<evidence type="ECO:0000259" key="15">
    <source>
        <dbReference type="PROSITE" id="PS52053"/>
    </source>
</evidence>
<comment type="subcellular location">
    <subcellularLocation>
        <location evidence="2">Cell membrane</location>
        <topology evidence="2">Single-pass membrane protein</topology>
    </subcellularLocation>
</comment>
<reference evidence="17" key="1">
    <citation type="submission" date="2015-09" db="EMBL/GenBank/DDBJ databases">
        <title>Whole genome sequence of Pseudomonas fluorescens FW300-N2E3.</title>
        <authorList>
            <person name="Ray J."/>
            <person name="Melnyk R."/>
            <person name="Deutschbauer A."/>
        </authorList>
    </citation>
    <scope>NUCLEOTIDE SEQUENCE [LARGE SCALE GENOMIC DNA]</scope>
    <source>
        <strain evidence="17">FW300-N2E3</strain>
    </source>
</reference>
<keyword evidence="13" id="KW-0407">Ion channel</keyword>
<reference evidence="16 17" key="2">
    <citation type="journal article" date="2018" name="Nature">
        <title>Mutant phenotypes for thousands of bacterial genes of unknown function.</title>
        <authorList>
            <person name="Price M.N."/>
            <person name="Wetmore K.M."/>
            <person name="Waters R.J."/>
            <person name="Callaghan M."/>
            <person name="Ray J."/>
            <person name="Liu H."/>
            <person name="Kuehl J.V."/>
            <person name="Melnyk R.A."/>
            <person name="Lamson J.S."/>
            <person name="Suh Y."/>
            <person name="Carlson H.K."/>
            <person name="Esquivel Z."/>
            <person name="Sadeeshkumar H."/>
            <person name="Chakraborty R."/>
            <person name="Zane G.M."/>
            <person name="Rubin B.E."/>
            <person name="Wall J.D."/>
            <person name="Visel A."/>
            <person name="Bristow J."/>
            <person name="Blow M.J."/>
            <person name="Arkin A.P."/>
            <person name="Deutschbauer A.M."/>
        </authorList>
    </citation>
    <scope>NUCLEOTIDE SEQUENCE [LARGE SCALE GENOMIC DNA]</scope>
    <source>
        <strain evidence="16 17">FW300-N2E3</strain>
    </source>
</reference>
<evidence type="ECO:0000256" key="8">
    <source>
        <dbReference type="ARBA" id="ARBA00022989"/>
    </source>
</evidence>
<evidence type="ECO:0000256" key="4">
    <source>
        <dbReference type="ARBA" id="ARBA00022448"/>
    </source>
</evidence>
<feature type="active site" description="Glycyl thioester intermediate" evidence="14">
    <location>
        <position position="1457"/>
    </location>
</feature>
<dbReference type="EMBL" id="CP012830">
    <property type="protein sequence ID" value="ALI02522.1"/>
    <property type="molecule type" value="Genomic_DNA"/>
</dbReference>
<evidence type="ECO:0000256" key="10">
    <source>
        <dbReference type="ARBA" id="ARBA00023065"/>
    </source>
</evidence>
<dbReference type="GO" id="GO:0016567">
    <property type="term" value="P:protein ubiquitination"/>
    <property type="evidence" value="ECO:0007669"/>
    <property type="project" value="InterPro"/>
</dbReference>
<dbReference type="GO" id="GO:0005886">
    <property type="term" value="C:plasma membrane"/>
    <property type="evidence" value="ECO:0007669"/>
    <property type="project" value="UniProtKB-SubCell"/>
</dbReference>
<dbReference type="PANTHER" id="PTHR46473">
    <property type="entry name" value="GH08155P"/>
    <property type="match status" value="1"/>
</dbReference>
<dbReference type="InterPro" id="IPR029487">
    <property type="entry name" value="NEL_dom"/>
</dbReference>
<keyword evidence="11" id="KW-0472">Membrane</keyword>
<dbReference type="SUPFAM" id="SSF52058">
    <property type="entry name" value="L domain-like"/>
    <property type="match status" value="1"/>
</dbReference>
<evidence type="ECO:0000256" key="3">
    <source>
        <dbReference type="ARBA" id="ARBA00012483"/>
    </source>
</evidence>
<evidence type="ECO:0000256" key="12">
    <source>
        <dbReference type="ARBA" id="ARBA00023157"/>
    </source>
</evidence>
<organism evidence="16 17">
    <name type="scientific">Pseudomonas fluorescens</name>
    <dbReference type="NCBI Taxonomy" id="294"/>
    <lineage>
        <taxon>Bacteria</taxon>
        <taxon>Pseudomonadati</taxon>
        <taxon>Pseudomonadota</taxon>
        <taxon>Gammaproteobacteria</taxon>
        <taxon>Pseudomonadales</taxon>
        <taxon>Pseudomonadaceae</taxon>
        <taxon>Pseudomonas</taxon>
    </lineage>
</organism>
<sequence length="1698" mass="193086">MSDLQGSISARQALEASDNKGRHYDFIKSRIHPAFKNTSLQRVRELSLTKTRAAQWITTATDFDHTLLQEANLKLWSAQNKVDRFIDKLQDVYEFAEPILTHALIKQFGVNANVRTTYLHLYLPKERPWYVINTSGGVVTRTVSLLDAALHNFARTETCEPDSDFISQPDARGHFDILAIKRTMSITQFQALCRELDIGARYTQYLEEQLLPSDGLAQGFLKLNIVESEKAAFKAAAQQAVMTGDIDADARDLILMMLDGQRNLTRKGRVMQFAELSILDKLLTGVVLITPRPEQKIRDVTPVIAYVPQDPEHPLKEYPSTVAFMNELTRQLRDNDVISSTGMTYQQYFSRFVDQQQRGHFFGGLQQRLFEVKWHQKEPLDQSPGWQEVPVTKPNLQFSAAPITGEFWEYLYQQKLNKILNDARHIAVSTADTDRNARWAWWDNFKKIVSDLFNVALMIATPFVPGLGELMMAYSAYQIASDVIEFVVDLTEGLWIEAAEHIVGVVTDVVQLAAFAAGAQIGQFARLKLSPLIEGMKPVELPNGQPRLWHPDLKPYELPDYTLPANSRPDALGIHSHEGQDILPLDEKHYAVQQDPKTGSYRVKHPHRSNTYSPQLKHNGLGAWTHEGENPRAWASPTLMRRLGHSVDAFSDAELEQVRIASGTDDGALRRMYVDNTAPPPLLDDSLKRLNIQRQTRQTIQRIRTGRSLDPSSYWFEPLATYLDGWPSDKALRVYENADMSGRFRQYGNADATDEQTLSTSLSHLLSERFAPSLVEFLSEEELQAVLGRPTANNEQVQALRNRLADEANRLNADIVNQLYQGAEASDDPQVRLIRQAFPELPSRAAQTLLNSSEGADLVRMTQEQRLPLRLKIRAREAAFEARTNHAYEGFHDGVQWVPETESLVLNALRIHTDTFAQLRIEVREGGDAGPLRGSVGAQDASTVRILVKDDMNRFEVWDAENHKLHEAADFFEAVLKALPKNQQTQLGYRPGQGAFFKQWVMVKTETPAERRTALAAPPIRPLADHEDMLLLRGPGFSTTAATLDERVQDIYPHFNDREVNTFVRSLGSQEQGHRTLTRLDRELDDLRVLLHRWRYRQPETWGPDRQGFVRGGGLHIFERLVDCFKRKPTVFGERSITADGGYALDLSTAFDVLDLERWWKELPDIKHYLDQVSTLNLDRTTFSETASGLLSDFPHLRQLSARSCGLTQLPANIGKMHYLRTLRLMNNDITLTPLAVEHLKNLTHMETLRLDDNPQLTRLPNVERMPKLSILSLSNTGATTWPDGLFAPVGKRRPRGFFLDLQENPISKIPTVVPGSEDAFIVARTRLYERNLSEVNLVIFKDYRRSVGISPKQLYTEAATDAMAQWPMNDDSQWWSAEVSGLGTFRQEAWHDLMTEPDSEGFFLLIQKQTLSADYRAGGEWRKQLSSRVWRMVEAIDLDSELRKELFEMATAPTTCADAGAQVFNHMGIKVLASEAYALSTSGAILESRLVNLAKGAARLVRVDDIAREEFRRRNETPENIEEANPDEVQVFLAFETGLAQRLELPWQSITLLYHERAAVKQAKLDTAYDTVTSMESGDGLINEMIEQPFWEKYLRNTYPIEFRRNARLYENKTGLLDELREAQHAWARSKGMQIAQRRALKQRVQDLARQFNVDDSAVLTDEDMTDVAYGRLLNDIGYEEKQLSRQLTREALRKAV</sequence>
<evidence type="ECO:0000313" key="17">
    <source>
        <dbReference type="Proteomes" id="UP000066487"/>
    </source>
</evidence>
<keyword evidence="12" id="KW-1015">Disulfide bond</keyword>
<dbReference type="GO" id="GO:0061630">
    <property type="term" value="F:ubiquitin protein ligase activity"/>
    <property type="evidence" value="ECO:0007669"/>
    <property type="project" value="UniProtKB-EC"/>
</dbReference>
<keyword evidence="10" id="KW-0406">Ion transport</keyword>